<accession>Q5P6N5</accession>
<reference evidence="2 3" key="1">
    <citation type="journal article" date="2005" name="Arch. Microbiol.">
        <title>The genome sequence of an anaerobic aromatic-degrading denitrifying bacterium, strain EbN1.</title>
        <authorList>
            <person name="Rabus R."/>
            <person name="Kube M."/>
            <person name="Heider J."/>
            <person name="Beck A."/>
            <person name="Heitmann K."/>
            <person name="Widdel F."/>
            <person name="Reinhardt R."/>
        </authorList>
    </citation>
    <scope>NUCLEOTIDE SEQUENCE [LARGE SCALE GENOMIC DNA]</scope>
    <source>
        <strain evidence="2 3">EbN1</strain>
    </source>
</reference>
<evidence type="ECO:0000256" key="1">
    <source>
        <dbReference type="SAM" id="MobiDB-lite"/>
    </source>
</evidence>
<dbReference type="KEGG" id="eba:ebA1660"/>
<evidence type="ECO:0000313" key="2">
    <source>
        <dbReference type="EMBL" id="CAI07026.1"/>
    </source>
</evidence>
<sequence length="374" mass="39778">MTAVRYRFPRGRLRPLREQQRRRGAARRLSDCGAKNRAWRRAPAGRTSAQSGAPADRPHCLAVERRVFRQVLDDYRGHGVFLEVRGWKTTARCPSIGHRSELSGGAFPLRTGAARPAPSQAGMPVRPLPLEVDGGLCRGDVDGGIGSGIVDVDYLDLIVDLIRDEDVVGLVEVGDGADAGRRIPDIRAYPSIDPRRASPALDGGHCLAVQGEVGPQVLDGDGSHISSGAAFPESGGSRVEASTGTAASGEAAEEVVEKVAVLAVAVVRGHLRRHRVDLDDHRTAAGKVCTVGDGHRREHRLEVLLLRRVGLIEKAAADGGHGLAIEGLVEGKILDGESRMHGSSPETSVGQAGIDAAEAGGGCRRLRQARRHYQ</sequence>
<keyword evidence="3" id="KW-1185">Reference proteome</keyword>
<dbReference type="HOGENOM" id="CLU_738976_0_0_4"/>
<dbReference type="AlphaFoldDB" id="Q5P6N5"/>
<gene>
    <name evidence="2" type="ORF">ebA1660</name>
</gene>
<organism evidence="2 3">
    <name type="scientific">Aromatoleum aromaticum (strain DSM 19018 / LMG 30748 / EbN1)</name>
    <name type="common">Azoarcus sp. (strain EbN1)</name>
    <dbReference type="NCBI Taxonomy" id="76114"/>
    <lineage>
        <taxon>Bacteria</taxon>
        <taxon>Pseudomonadati</taxon>
        <taxon>Pseudomonadota</taxon>
        <taxon>Betaproteobacteria</taxon>
        <taxon>Rhodocyclales</taxon>
        <taxon>Rhodocyclaceae</taxon>
        <taxon>Aromatoleum</taxon>
    </lineage>
</organism>
<feature type="region of interest" description="Disordered" evidence="1">
    <location>
        <begin position="218"/>
        <end position="244"/>
    </location>
</feature>
<proteinExistence type="predicted"/>
<protein>
    <submittedName>
        <fullName evidence="2">Uncharacterized protein</fullName>
    </submittedName>
</protein>
<evidence type="ECO:0000313" key="3">
    <source>
        <dbReference type="Proteomes" id="UP000006552"/>
    </source>
</evidence>
<name>Q5P6N5_AROAE</name>
<dbReference type="Proteomes" id="UP000006552">
    <property type="component" value="Chromosome"/>
</dbReference>
<feature type="region of interest" description="Disordered" evidence="1">
    <location>
        <begin position="15"/>
        <end position="56"/>
    </location>
</feature>
<dbReference type="EMBL" id="CR555306">
    <property type="protein sequence ID" value="CAI07026.1"/>
    <property type="molecule type" value="Genomic_DNA"/>
</dbReference>